<sequence>MLTQPNPLLVLSMHRSGASALAGCLHLLGFNLGPSLKPADENNEQGYWENEDLVLIHEILLRQLGCSWDMIGSQPAGWLESAAGHKARQNLQALLERSFPPGTPWAVKDPLLCPLMPLWTSVLEQRGERPGLIVLVRHPEEVAASLARRDKMDIRKGLLLWLAYNREAFAACRDRPHVVITYDQLLADPIGVLANIEKRLCITFPKTLRETCSSILSLVRTDLKHEHVADRREPVEDNYSYFSTLYEYIRNIGIEVDVAQALSQASQECAVGSLSAKEEIFFQPIATELPLPAKGESIFVSTRERLRKAAPQLFDNLLEHIGVQEREWASHRAACERRILTSSSIGSTLFAEVYFPQPQEPTYSEKHKETFLLVPEVWQELACIIENPVALRRWGLRIDPLNTKGMVSISEIQLINVSTSEPLFRVADPQGFAQLRVEGHGFAISGQEALTLCAVDSDPQIYLSPLDLPDCPLELRIWLKVQTSQEPLQAIWADQQQALAELSAVLEAARREAAGRIQDLEGQLTAQA</sequence>
<dbReference type="Gene3D" id="3.40.50.300">
    <property type="entry name" value="P-loop containing nucleotide triphosphate hydrolases"/>
    <property type="match status" value="1"/>
</dbReference>
<gene>
    <name evidence="1" type="ORF">DGI_4029</name>
</gene>
<reference evidence="1 2" key="1">
    <citation type="journal article" date="2013" name="J. Bacteriol.">
        <title>Roles of HynAB and Ech, the only two hydrogenases found in the model sulfate reducer Desulfovibrio gigas.</title>
        <authorList>
            <person name="Morais-Silva F.O."/>
            <person name="Santos C.I."/>
            <person name="Rodrigues R."/>
            <person name="Pereira I.A."/>
            <person name="Rodrigues-Pousada C."/>
        </authorList>
    </citation>
    <scope>NUCLEOTIDE SEQUENCE [LARGE SCALE GENOMIC DNA]</scope>
    <source>
        <strain evidence="2">ATCC 19364 / DSM 1382 / NCIMB 9332 / VKM B-1759</strain>
        <plasmid evidence="2">Plasmid</plasmid>
    </source>
</reference>
<evidence type="ECO:0000313" key="1">
    <source>
        <dbReference type="EMBL" id="AGW15243.1"/>
    </source>
</evidence>
<dbReference type="HOGENOM" id="CLU_620702_0_0_7"/>
<geneLocation type="plasmid" evidence="2"/>
<protein>
    <recommendedName>
        <fullName evidence="3">Sulfotransferase family protein</fullName>
    </recommendedName>
</protein>
<dbReference type="eggNOG" id="COG3551">
    <property type="taxonomic scope" value="Bacteria"/>
</dbReference>
<dbReference type="KEGG" id="dgg:DGI_4029"/>
<proteinExistence type="predicted"/>
<keyword evidence="1" id="KW-0614">Plasmid</keyword>
<accession>T2GFZ2</accession>
<dbReference type="AlphaFoldDB" id="T2GFZ2"/>
<dbReference type="EMBL" id="CP006586">
    <property type="protein sequence ID" value="AGW15243.1"/>
    <property type="molecule type" value="Genomic_DNA"/>
</dbReference>
<dbReference type="SUPFAM" id="SSF52540">
    <property type="entry name" value="P-loop containing nucleoside triphosphate hydrolases"/>
    <property type="match status" value="1"/>
</dbReference>
<dbReference type="Proteomes" id="UP000016587">
    <property type="component" value="Plasmid unnamed"/>
</dbReference>
<evidence type="ECO:0000313" key="2">
    <source>
        <dbReference type="Proteomes" id="UP000016587"/>
    </source>
</evidence>
<organism evidence="1 2">
    <name type="scientific">Megalodesulfovibrio gigas (strain ATCC 19364 / DSM 1382 / NCIMB 9332 / VKM B-1759)</name>
    <name type="common">Desulfovibrio gigas</name>
    <dbReference type="NCBI Taxonomy" id="1121448"/>
    <lineage>
        <taxon>Bacteria</taxon>
        <taxon>Pseudomonadati</taxon>
        <taxon>Thermodesulfobacteriota</taxon>
        <taxon>Desulfovibrionia</taxon>
        <taxon>Desulfovibrionales</taxon>
        <taxon>Desulfovibrionaceae</taxon>
        <taxon>Megalodesulfovibrio</taxon>
    </lineage>
</organism>
<dbReference type="InterPro" id="IPR027417">
    <property type="entry name" value="P-loop_NTPase"/>
</dbReference>
<feature type="non-terminal residue" evidence="1">
    <location>
        <position position="528"/>
    </location>
</feature>
<name>T2GFZ2_MEGG1</name>
<dbReference type="RefSeq" id="WP_021758435.1">
    <property type="nucleotide sequence ID" value="NC_022436.1"/>
</dbReference>
<keyword evidence="2" id="KW-1185">Reference proteome</keyword>
<reference evidence="2" key="2">
    <citation type="submission" date="2013-07" db="EMBL/GenBank/DDBJ databases">
        <authorList>
            <person name="Morais-Silva F.O."/>
            <person name="Rezende A.M."/>
            <person name="Pimentel C."/>
            <person name="Resende D.M."/>
            <person name="Santos C.I."/>
            <person name="Clemente C."/>
            <person name="de Oliveira L.M."/>
            <person name="da Silva S.M."/>
            <person name="Costa D.A."/>
            <person name="Varela-Raposo A."/>
            <person name="Horacio E.C.A."/>
            <person name="Matos M."/>
            <person name="Flores O."/>
            <person name="Ruiz J.C."/>
            <person name="Rodrigues-Pousada C."/>
        </authorList>
    </citation>
    <scope>NUCLEOTIDE SEQUENCE [LARGE SCALE GENOMIC DNA]</scope>
    <source>
        <strain evidence="2">ATCC 19364 / DSM 1382 / NCIMB 9332 / VKM B-1759</strain>
        <plasmid evidence="2">Plasmid</plasmid>
    </source>
</reference>
<evidence type="ECO:0008006" key="3">
    <source>
        <dbReference type="Google" id="ProtNLM"/>
    </source>
</evidence>